<dbReference type="Proteomes" id="UP001458880">
    <property type="component" value="Unassembled WGS sequence"/>
</dbReference>
<dbReference type="AlphaFoldDB" id="A0AAW1LMT3"/>
<evidence type="ECO:0000313" key="1">
    <source>
        <dbReference type="EMBL" id="KAK9736985.1"/>
    </source>
</evidence>
<comment type="caution">
    <text evidence="1">The sequence shown here is derived from an EMBL/GenBank/DDBJ whole genome shotgun (WGS) entry which is preliminary data.</text>
</comment>
<reference evidence="1 2" key="1">
    <citation type="journal article" date="2024" name="BMC Genomics">
        <title>De novo assembly and annotation of Popillia japonica's genome with initial clues to its potential as an invasive pest.</title>
        <authorList>
            <person name="Cucini C."/>
            <person name="Boschi S."/>
            <person name="Funari R."/>
            <person name="Cardaioli E."/>
            <person name="Iannotti N."/>
            <person name="Marturano G."/>
            <person name="Paoli F."/>
            <person name="Bruttini M."/>
            <person name="Carapelli A."/>
            <person name="Frati F."/>
            <person name="Nardi F."/>
        </authorList>
    </citation>
    <scope>NUCLEOTIDE SEQUENCE [LARGE SCALE GENOMIC DNA]</scope>
    <source>
        <strain evidence="1">DMR45628</strain>
    </source>
</reference>
<gene>
    <name evidence="1" type="ORF">QE152_g11077</name>
</gene>
<protein>
    <submittedName>
        <fullName evidence="1">Uncharacterized protein</fullName>
    </submittedName>
</protein>
<proteinExistence type="predicted"/>
<sequence>MYNDCKYNSATNKTKAVWNIINRCSNKGEKEAVALFDGTNILEGSYDVADFLNNYFVNLPIICKEKLVRTNWIANPTIESLEKSMFIEPVTETVYNIINGMKSSNSVGMDDLSANTIKNIVDFI</sequence>
<organism evidence="1 2">
    <name type="scientific">Popillia japonica</name>
    <name type="common">Japanese beetle</name>
    <dbReference type="NCBI Taxonomy" id="7064"/>
    <lineage>
        <taxon>Eukaryota</taxon>
        <taxon>Metazoa</taxon>
        <taxon>Ecdysozoa</taxon>
        <taxon>Arthropoda</taxon>
        <taxon>Hexapoda</taxon>
        <taxon>Insecta</taxon>
        <taxon>Pterygota</taxon>
        <taxon>Neoptera</taxon>
        <taxon>Endopterygota</taxon>
        <taxon>Coleoptera</taxon>
        <taxon>Polyphaga</taxon>
        <taxon>Scarabaeiformia</taxon>
        <taxon>Scarabaeidae</taxon>
        <taxon>Rutelinae</taxon>
        <taxon>Popillia</taxon>
    </lineage>
</organism>
<keyword evidence="2" id="KW-1185">Reference proteome</keyword>
<dbReference type="EMBL" id="JASPKY010000106">
    <property type="protein sequence ID" value="KAK9736985.1"/>
    <property type="molecule type" value="Genomic_DNA"/>
</dbReference>
<accession>A0AAW1LMT3</accession>
<name>A0AAW1LMT3_POPJA</name>
<evidence type="ECO:0000313" key="2">
    <source>
        <dbReference type="Proteomes" id="UP001458880"/>
    </source>
</evidence>